<dbReference type="Proteomes" id="UP000008144">
    <property type="component" value="Chromosome 2"/>
</dbReference>
<dbReference type="Pfam" id="PF13923">
    <property type="entry name" value="zf-C3HC4_2"/>
    <property type="match status" value="1"/>
</dbReference>
<dbReference type="InterPro" id="IPR013083">
    <property type="entry name" value="Znf_RING/FYVE/PHD"/>
</dbReference>
<keyword evidence="5" id="KW-0175">Coiled coil</keyword>
<dbReference type="InterPro" id="IPR001841">
    <property type="entry name" value="Znf_RING"/>
</dbReference>
<feature type="coiled-coil region" evidence="5">
    <location>
        <begin position="217"/>
        <end position="272"/>
    </location>
</feature>
<dbReference type="Gene3D" id="3.30.40.10">
    <property type="entry name" value="Zinc/RING finger domain, C3HC4 (zinc finger)"/>
    <property type="match status" value="1"/>
</dbReference>
<organism evidence="7 8">
    <name type="scientific">Ciona intestinalis</name>
    <name type="common">Transparent sea squirt</name>
    <name type="synonym">Ascidia intestinalis</name>
    <dbReference type="NCBI Taxonomy" id="7719"/>
    <lineage>
        <taxon>Eukaryota</taxon>
        <taxon>Metazoa</taxon>
        <taxon>Chordata</taxon>
        <taxon>Tunicata</taxon>
        <taxon>Ascidiacea</taxon>
        <taxon>Phlebobranchia</taxon>
        <taxon>Cionidae</taxon>
        <taxon>Ciona</taxon>
    </lineage>
</organism>
<dbReference type="InParanoid" id="F6TJ44"/>
<evidence type="ECO:0000256" key="2">
    <source>
        <dbReference type="ARBA" id="ARBA00022771"/>
    </source>
</evidence>
<dbReference type="RefSeq" id="XP_002132053.1">
    <property type="nucleotide sequence ID" value="XM_002132017.4"/>
</dbReference>
<keyword evidence="8" id="KW-1185">Reference proteome</keyword>
<dbReference type="GO" id="GO:0008270">
    <property type="term" value="F:zinc ion binding"/>
    <property type="evidence" value="ECO:0007669"/>
    <property type="project" value="UniProtKB-KW"/>
</dbReference>
<keyword evidence="3" id="KW-0862">Zinc</keyword>
<dbReference type="EMBL" id="EAAA01001517">
    <property type="status" value="NOT_ANNOTATED_CDS"/>
    <property type="molecule type" value="Genomic_DNA"/>
</dbReference>
<reference evidence="7" key="3">
    <citation type="submission" date="2025-08" db="UniProtKB">
        <authorList>
            <consortium name="Ensembl"/>
        </authorList>
    </citation>
    <scope>IDENTIFICATION</scope>
</reference>
<evidence type="ECO:0000256" key="1">
    <source>
        <dbReference type="ARBA" id="ARBA00022723"/>
    </source>
</evidence>
<dbReference type="AlphaFoldDB" id="F6TJ44"/>
<keyword evidence="1" id="KW-0479">Metal-binding</keyword>
<dbReference type="OMA" id="VTCSNQH"/>
<dbReference type="CDD" id="cd16562">
    <property type="entry name" value="RING-HC_RNF219"/>
    <property type="match status" value="1"/>
</dbReference>
<dbReference type="GeneTree" id="ENSGT00390000013512"/>
<dbReference type="GO" id="GO:0006275">
    <property type="term" value="P:regulation of DNA replication"/>
    <property type="evidence" value="ECO:0007669"/>
    <property type="project" value="InterPro"/>
</dbReference>
<accession>A0A1W2WNS2</accession>
<evidence type="ECO:0000259" key="6">
    <source>
        <dbReference type="PROSITE" id="PS50089"/>
    </source>
</evidence>
<reference evidence="7" key="2">
    <citation type="journal article" date="2008" name="Genome Biol.">
        <title>Improved genome assembly and evidence-based global gene model set for the chordate Ciona intestinalis: new insight into intron and operon populations.</title>
        <authorList>
            <person name="Satou Y."/>
            <person name="Mineta K."/>
            <person name="Ogasawara M."/>
            <person name="Sasakura Y."/>
            <person name="Shoguchi E."/>
            <person name="Ueno K."/>
            <person name="Yamada L."/>
            <person name="Matsumoto J."/>
            <person name="Wasserscheid J."/>
            <person name="Dewar K."/>
            <person name="Wiley G.B."/>
            <person name="Macmil S.L."/>
            <person name="Roe B.A."/>
            <person name="Zeller R.W."/>
            <person name="Hastings K.E."/>
            <person name="Lemaire P."/>
            <person name="Lindquist E."/>
            <person name="Endo T."/>
            <person name="Hotta K."/>
            <person name="Inaba K."/>
        </authorList>
    </citation>
    <scope>NUCLEOTIDE SEQUENCE [LARGE SCALE GENOMIC DNA]</scope>
    <source>
        <strain evidence="7">wild type</strain>
    </source>
</reference>
<accession>F6TJ44</accession>
<sequence length="618" mass="69221">MSGGKVAVSSVSFTLPLSCQICLGKVREPVTCSNQHVFCSSCMNVWLDRNSRCPSCRVEISPQSPVKRIIGGAIEGGSTSSVSRVTSRELRRARYELILKEYEDEVQQLESGNEKLERENNLLKEQLQSLKQVKMERNTGDEYFTYPKSCKRCAGIKDVDVLLDMTKKLQDATKTYSKTKKELTEVKKINEVLLKSNDDLKRTNLRIREEVAVRSPMKFSRLTVAALESRLEASEKQVTQLQKALQKNDHYTEQLENEVANLKSDKKKEKVDEKQLHNPILVSILNEPQTESCSSLETTRTTNTPSSKLKSLTLVTPEHKNVVASDADTTLYDSENLSQQENSMFSFSTDKSTTIRRLKFESTNEASLTQQTKCKNTDLLTIKDAYDLALDLSQTWSDEPTENSPLDGMSDNGFMLSTNPPLTLNESVNSASQSSIDDEILQSWEAPNGAMMKTTIDAGGSRITMSHLSESEKDAFSRPSSAPSRTFLLSGSKFSALRPLDSASHSNSNDFQPVKCISPLHGYSKLTKENARSPLQLVSPDEVVSPKNWVSNEVEEPNRRELLSRVNILKRNTSLTKQTSCTNNFAQTSVGENRRKQKLSQKRTGEVLIQDVLKSPKF</sequence>
<protein>
    <submittedName>
        <fullName evidence="7">RING finger protein 219</fullName>
    </submittedName>
</protein>
<evidence type="ECO:0000256" key="5">
    <source>
        <dbReference type="SAM" id="Coils"/>
    </source>
</evidence>
<dbReference type="InterPro" id="IPR035691">
    <property type="entry name" value="OBI1_RING-HC"/>
</dbReference>
<dbReference type="KEGG" id="cin:100185382"/>
<dbReference type="PANTHER" id="PTHR14609">
    <property type="entry name" value="RING FINGER PROTEIN 219"/>
    <property type="match status" value="1"/>
</dbReference>
<dbReference type="GO" id="GO:0006513">
    <property type="term" value="P:protein monoubiquitination"/>
    <property type="evidence" value="ECO:0007669"/>
    <property type="project" value="InterPro"/>
</dbReference>
<feature type="domain" description="RING-type" evidence="6">
    <location>
        <begin position="19"/>
        <end position="57"/>
    </location>
</feature>
<dbReference type="PANTHER" id="PTHR14609:SF1">
    <property type="entry name" value="ORC UBIQUITIN LIGASE 1"/>
    <property type="match status" value="1"/>
</dbReference>
<feature type="coiled-coil region" evidence="5">
    <location>
        <begin position="92"/>
        <end position="136"/>
    </location>
</feature>
<reference evidence="7" key="4">
    <citation type="submission" date="2025-09" db="UniProtKB">
        <authorList>
            <consortium name="Ensembl"/>
        </authorList>
    </citation>
    <scope>IDENTIFICATION</scope>
</reference>
<evidence type="ECO:0000313" key="8">
    <source>
        <dbReference type="Proteomes" id="UP000008144"/>
    </source>
</evidence>
<proteinExistence type="predicted"/>
<keyword evidence="2 4" id="KW-0863">Zinc-finger</keyword>
<dbReference type="GeneID" id="100185382"/>
<gene>
    <name evidence="7" type="primary">LOC100185382</name>
</gene>
<evidence type="ECO:0000256" key="4">
    <source>
        <dbReference type="PROSITE-ProRule" id="PRU00175"/>
    </source>
</evidence>
<dbReference type="Ensembl" id="ENSCINT00000022037.2">
    <property type="protein sequence ID" value="ENSCINP00000021791.2"/>
    <property type="gene ID" value="ENSCING00000005165.3"/>
</dbReference>
<dbReference type="SUPFAM" id="SSF57850">
    <property type="entry name" value="RING/U-box"/>
    <property type="match status" value="1"/>
</dbReference>
<reference evidence="8" key="1">
    <citation type="journal article" date="2002" name="Science">
        <title>The draft genome of Ciona intestinalis: insights into chordate and vertebrate origins.</title>
        <authorList>
            <person name="Dehal P."/>
            <person name="Satou Y."/>
            <person name="Campbell R.K."/>
            <person name="Chapman J."/>
            <person name="Degnan B."/>
            <person name="De Tomaso A."/>
            <person name="Davidson B."/>
            <person name="Di Gregorio A."/>
            <person name="Gelpke M."/>
            <person name="Goodstein D.M."/>
            <person name="Harafuji N."/>
            <person name="Hastings K.E."/>
            <person name="Ho I."/>
            <person name="Hotta K."/>
            <person name="Huang W."/>
            <person name="Kawashima T."/>
            <person name="Lemaire P."/>
            <person name="Martinez D."/>
            <person name="Meinertzhagen I.A."/>
            <person name="Necula S."/>
            <person name="Nonaka M."/>
            <person name="Putnam N."/>
            <person name="Rash S."/>
            <person name="Saiga H."/>
            <person name="Satake M."/>
            <person name="Terry A."/>
            <person name="Yamada L."/>
            <person name="Wang H.G."/>
            <person name="Awazu S."/>
            <person name="Azumi K."/>
            <person name="Boore J."/>
            <person name="Branno M."/>
            <person name="Chin-Bow S."/>
            <person name="DeSantis R."/>
            <person name="Doyle S."/>
            <person name="Francino P."/>
            <person name="Keys D.N."/>
            <person name="Haga S."/>
            <person name="Hayashi H."/>
            <person name="Hino K."/>
            <person name="Imai K.S."/>
            <person name="Inaba K."/>
            <person name="Kano S."/>
            <person name="Kobayashi K."/>
            <person name="Kobayashi M."/>
            <person name="Lee B.I."/>
            <person name="Makabe K.W."/>
            <person name="Manohar C."/>
            <person name="Matassi G."/>
            <person name="Medina M."/>
            <person name="Mochizuki Y."/>
            <person name="Mount S."/>
            <person name="Morishita T."/>
            <person name="Miura S."/>
            <person name="Nakayama A."/>
            <person name="Nishizaka S."/>
            <person name="Nomoto H."/>
            <person name="Ohta F."/>
            <person name="Oishi K."/>
            <person name="Rigoutsos I."/>
            <person name="Sano M."/>
            <person name="Sasaki A."/>
            <person name="Sasakura Y."/>
            <person name="Shoguchi E."/>
            <person name="Shin-i T."/>
            <person name="Spagnuolo A."/>
            <person name="Stainier D."/>
            <person name="Suzuki M.M."/>
            <person name="Tassy O."/>
            <person name="Takatori N."/>
            <person name="Tokuoka M."/>
            <person name="Yagi K."/>
            <person name="Yoshizaki F."/>
            <person name="Wada S."/>
            <person name="Zhang C."/>
            <person name="Hyatt P.D."/>
            <person name="Larimer F."/>
            <person name="Detter C."/>
            <person name="Doggett N."/>
            <person name="Glavina T."/>
            <person name="Hawkins T."/>
            <person name="Richardson P."/>
            <person name="Lucas S."/>
            <person name="Kohara Y."/>
            <person name="Levine M."/>
            <person name="Satoh N."/>
            <person name="Rokhsar D.S."/>
        </authorList>
    </citation>
    <scope>NUCLEOTIDE SEQUENCE [LARGE SCALE GENOMIC DNA]</scope>
</reference>
<dbReference type="OrthoDB" id="6105938at2759"/>
<dbReference type="InterPro" id="IPR039209">
    <property type="entry name" value="OBI1"/>
</dbReference>
<evidence type="ECO:0000313" key="7">
    <source>
        <dbReference type="Ensembl" id="ENSCINP00000021791.2"/>
    </source>
</evidence>
<dbReference type="PROSITE" id="PS50089">
    <property type="entry name" value="ZF_RING_2"/>
    <property type="match status" value="1"/>
</dbReference>
<dbReference type="GO" id="GO:0004842">
    <property type="term" value="F:ubiquitin-protein transferase activity"/>
    <property type="evidence" value="ECO:0007669"/>
    <property type="project" value="InterPro"/>
</dbReference>
<name>F6TJ44_CIOIN</name>
<evidence type="ECO:0000256" key="3">
    <source>
        <dbReference type="ARBA" id="ARBA00022833"/>
    </source>
</evidence>
<dbReference type="HOGENOM" id="CLU_442079_0_0_1"/>